<evidence type="ECO:0000256" key="3">
    <source>
        <dbReference type="ARBA" id="ARBA00023163"/>
    </source>
</evidence>
<evidence type="ECO:0000256" key="1">
    <source>
        <dbReference type="ARBA" id="ARBA00023015"/>
    </source>
</evidence>
<dbReference type="GO" id="GO:0003677">
    <property type="term" value="F:DNA binding"/>
    <property type="evidence" value="ECO:0007669"/>
    <property type="project" value="UniProtKB-KW"/>
</dbReference>
<dbReference type="Gene3D" id="2.170.150.80">
    <property type="entry name" value="NAC domain"/>
    <property type="match status" value="1"/>
</dbReference>
<keyword evidence="7" id="KW-1185">Reference proteome</keyword>
<evidence type="ECO:0000313" key="7">
    <source>
        <dbReference type="Proteomes" id="UP001222027"/>
    </source>
</evidence>
<name>A0AAV8S3K8_ENSVE</name>
<dbReference type="PANTHER" id="PTHR31744">
    <property type="entry name" value="PROTEIN CUP-SHAPED COTYLEDON 2-RELATED"/>
    <property type="match status" value="1"/>
</dbReference>
<accession>A0AAV8S3K8</accession>
<protein>
    <recommendedName>
        <fullName evidence="5">NAC domain-containing protein</fullName>
    </recommendedName>
</protein>
<keyword evidence="2" id="KW-0238">DNA-binding</keyword>
<dbReference type="PANTHER" id="PTHR31744:SF199">
    <property type="entry name" value="NAC DOMAIN-CONTAINING PROTEIN"/>
    <property type="match status" value="1"/>
</dbReference>
<dbReference type="InterPro" id="IPR003441">
    <property type="entry name" value="NAC-dom"/>
</dbReference>
<gene>
    <name evidence="6" type="ORF">OPV22_004372</name>
</gene>
<keyword evidence="3" id="KW-0804">Transcription</keyword>
<comment type="caution">
    <text evidence="6">The sequence shown here is derived from an EMBL/GenBank/DDBJ whole genome shotgun (WGS) entry which is preliminary data.</text>
</comment>
<evidence type="ECO:0000259" key="5">
    <source>
        <dbReference type="PROSITE" id="PS51005"/>
    </source>
</evidence>
<dbReference type="SUPFAM" id="SSF101941">
    <property type="entry name" value="NAC domain"/>
    <property type="match status" value="1"/>
</dbReference>
<evidence type="ECO:0000313" key="6">
    <source>
        <dbReference type="EMBL" id="KAJ8513938.1"/>
    </source>
</evidence>
<dbReference type="PROSITE" id="PS51005">
    <property type="entry name" value="NAC"/>
    <property type="match status" value="1"/>
</dbReference>
<dbReference type="InterPro" id="IPR036093">
    <property type="entry name" value="NAC_dom_sf"/>
</dbReference>
<keyword evidence="1" id="KW-0805">Transcription regulation</keyword>
<sequence length="434" mass="49386">MKTVVSSSSKDSSLACPMGEVRNWNQIVQEATESKVWQVEESPYGSKFMSYGKFCWVLFHALVITEGSSHEVFVRATTSTSMVRRLGVRVLFNVLRLVLDEAQQSYCAIHQPPAQLASPTPVHGWMNHDKMRTLIQKKEKGGGEKIVMEEMMAKREEDDVVLPGFRFHPTDEELVGFYLRRKVEKKKTLRIDIIKEMDIYKHDPWNLLRVVTAGDESSYFFCRRERKYRNSVRPNRVTGSGFWKATGIDKTIHSSGDCIGLKKSLVYYRGSAGKGTKTDWMMHEFRLPSGGSSIADDTTSTQEAEIWTICRIFKRSISYRKQSSKWKASSTHKRAPADSSCVTSSFECDNGSDYRCCASSGHSCSQEHNQVHGWQCNSISQPPSLYSDTVQSPSTNEFFRDGDCWDELGRMMEFMADQSLPMSVDTARGMYHAY</sequence>
<evidence type="ECO:0000256" key="4">
    <source>
        <dbReference type="ARBA" id="ARBA00023242"/>
    </source>
</evidence>
<keyword evidence="4" id="KW-0539">Nucleus</keyword>
<dbReference type="Pfam" id="PF02365">
    <property type="entry name" value="NAM"/>
    <property type="match status" value="1"/>
</dbReference>
<organism evidence="6 7">
    <name type="scientific">Ensete ventricosum</name>
    <name type="common">Abyssinian banana</name>
    <name type="synonym">Musa ensete</name>
    <dbReference type="NCBI Taxonomy" id="4639"/>
    <lineage>
        <taxon>Eukaryota</taxon>
        <taxon>Viridiplantae</taxon>
        <taxon>Streptophyta</taxon>
        <taxon>Embryophyta</taxon>
        <taxon>Tracheophyta</taxon>
        <taxon>Spermatophyta</taxon>
        <taxon>Magnoliopsida</taxon>
        <taxon>Liliopsida</taxon>
        <taxon>Zingiberales</taxon>
        <taxon>Musaceae</taxon>
        <taxon>Ensete</taxon>
    </lineage>
</organism>
<feature type="domain" description="NAC" evidence="5">
    <location>
        <begin position="161"/>
        <end position="315"/>
    </location>
</feature>
<reference evidence="6 7" key="1">
    <citation type="submission" date="2022-12" db="EMBL/GenBank/DDBJ databases">
        <title>Chromosome-scale assembly of the Ensete ventricosum genome.</title>
        <authorList>
            <person name="Dussert Y."/>
            <person name="Stocks J."/>
            <person name="Wendawek A."/>
            <person name="Woldeyes F."/>
            <person name="Nichols R.A."/>
            <person name="Borrell J.S."/>
        </authorList>
    </citation>
    <scope>NUCLEOTIDE SEQUENCE [LARGE SCALE GENOMIC DNA]</scope>
    <source>
        <strain evidence="7">cv. Maze</strain>
        <tissue evidence="6">Seeds</tissue>
    </source>
</reference>
<proteinExistence type="predicted"/>
<dbReference type="EMBL" id="JAQQAF010000001">
    <property type="protein sequence ID" value="KAJ8513938.1"/>
    <property type="molecule type" value="Genomic_DNA"/>
</dbReference>
<dbReference type="Proteomes" id="UP001222027">
    <property type="component" value="Unassembled WGS sequence"/>
</dbReference>
<dbReference type="AlphaFoldDB" id="A0AAV8S3K8"/>
<evidence type="ECO:0000256" key="2">
    <source>
        <dbReference type="ARBA" id="ARBA00023125"/>
    </source>
</evidence>
<dbReference type="GO" id="GO:0006355">
    <property type="term" value="P:regulation of DNA-templated transcription"/>
    <property type="evidence" value="ECO:0007669"/>
    <property type="project" value="InterPro"/>
</dbReference>